<evidence type="ECO:0000313" key="3">
    <source>
        <dbReference type="EMBL" id="VDK74239.1"/>
    </source>
</evidence>
<feature type="compositionally biased region" description="Polar residues" evidence="1">
    <location>
        <begin position="90"/>
        <end position="100"/>
    </location>
</feature>
<dbReference type="EMBL" id="UYRX01000109">
    <property type="protein sequence ID" value="VDK74239.1"/>
    <property type="molecule type" value="Genomic_DNA"/>
</dbReference>
<evidence type="ECO:0000256" key="2">
    <source>
        <dbReference type="SAM" id="Phobius"/>
    </source>
</evidence>
<organism evidence="3 4">
    <name type="scientific">Litomosoides sigmodontis</name>
    <name type="common">Filarial nematode worm</name>
    <dbReference type="NCBI Taxonomy" id="42156"/>
    <lineage>
        <taxon>Eukaryota</taxon>
        <taxon>Metazoa</taxon>
        <taxon>Ecdysozoa</taxon>
        <taxon>Nematoda</taxon>
        <taxon>Chromadorea</taxon>
        <taxon>Rhabditida</taxon>
        <taxon>Spirurina</taxon>
        <taxon>Spiruromorpha</taxon>
        <taxon>Filarioidea</taxon>
        <taxon>Onchocercidae</taxon>
        <taxon>Litomosoides</taxon>
    </lineage>
</organism>
<keyword evidence="2" id="KW-1133">Transmembrane helix</keyword>
<protein>
    <submittedName>
        <fullName evidence="3">Uncharacterized protein</fullName>
    </submittedName>
</protein>
<feature type="compositionally biased region" description="Polar residues" evidence="1">
    <location>
        <begin position="108"/>
        <end position="121"/>
    </location>
</feature>
<evidence type="ECO:0000256" key="1">
    <source>
        <dbReference type="SAM" id="MobiDB-lite"/>
    </source>
</evidence>
<accession>A0A3P6SSX8</accession>
<keyword evidence="2" id="KW-0472">Membrane</keyword>
<dbReference type="OMA" id="MSKNSTQ"/>
<reference evidence="3 4" key="1">
    <citation type="submission" date="2018-08" db="EMBL/GenBank/DDBJ databases">
        <authorList>
            <person name="Laetsch R D."/>
            <person name="Stevens L."/>
            <person name="Kumar S."/>
            <person name="Blaxter L. M."/>
        </authorList>
    </citation>
    <scope>NUCLEOTIDE SEQUENCE [LARGE SCALE GENOMIC DNA]</scope>
</reference>
<keyword evidence="2" id="KW-0812">Transmembrane</keyword>
<proteinExistence type="predicted"/>
<gene>
    <name evidence="3" type="ORF">NLS_LOCUS2397</name>
</gene>
<evidence type="ECO:0000313" key="4">
    <source>
        <dbReference type="Proteomes" id="UP000277928"/>
    </source>
</evidence>
<feature type="compositionally biased region" description="Basic residues" evidence="1">
    <location>
        <begin position="62"/>
        <end position="73"/>
    </location>
</feature>
<feature type="transmembrane region" description="Helical" evidence="2">
    <location>
        <begin position="6"/>
        <end position="27"/>
    </location>
</feature>
<dbReference type="Proteomes" id="UP000277928">
    <property type="component" value="Unassembled WGS sequence"/>
</dbReference>
<dbReference type="OrthoDB" id="5819820at2759"/>
<dbReference type="AlphaFoldDB" id="A0A3P6SSX8"/>
<keyword evidence="4" id="KW-1185">Reference proteome</keyword>
<name>A0A3P6SSX8_LITSI</name>
<feature type="region of interest" description="Disordered" evidence="1">
    <location>
        <begin position="62"/>
        <end position="127"/>
    </location>
</feature>
<sequence length="254" mass="28765">MTNRTTIKFAIGAFATIAASLILLYHFRRKRKKTRRTSSLEKQIKSTERLLPKKGRIQIARRTKLSKHAAHTKKPNDSKKKYTTPGETFGDSSTKQNKSEGSVGVTKSFKTMETTSPTSVITEKDRSQYSSENYPLAVTWKRKELIDSYCYCGQNVTVSSNATGELNESCKVQLLPTIVKPVSFDPYSPEDFTQAEGASDEMSKNSMQMTATPKNHRIIVPFLPILHAITYASKHAELLQELLQNYEYYESQFT</sequence>